<protein>
    <recommendedName>
        <fullName evidence="3">Phage protein</fullName>
    </recommendedName>
</protein>
<evidence type="ECO:0000313" key="2">
    <source>
        <dbReference type="Proteomes" id="UP000824087"/>
    </source>
</evidence>
<comment type="caution">
    <text evidence="1">The sequence shown here is derived from an EMBL/GenBank/DDBJ whole genome shotgun (WGS) entry which is preliminary data.</text>
</comment>
<evidence type="ECO:0008006" key="3">
    <source>
        <dbReference type="Google" id="ProtNLM"/>
    </source>
</evidence>
<dbReference type="Proteomes" id="UP000824087">
    <property type="component" value="Unassembled WGS sequence"/>
</dbReference>
<gene>
    <name evidence="1" type="ORF">IAD49_06975</name>
</gene>
<organism evidence="1 2">
    <name type="scientific">Candidatus Fimihabitans intestinipullorum</name>
    <dbReference type="NCBI Taxonomy" id="2840820"/>
    <lineage>
        <taxon>Bacteria</taxon>
        <taxon>Bacillati</taxon>
        <taxon>Mycoplasmatota</taxon>
        <taxon>Mycoplasmatota incertae sedis</taxon>
        <taxon>Candidatus Fimihabitans</taxon>
    </lineage>
</organism>
<name>A0A9D1L4Q3_9BACT</name>
<evidence type="ECO:0000313" key="1">
    <source>
        <dbReference type="EMBL" id="HIU23302.1"/>
    </source>
</evidence>
<dbReference type="Pfam" id="PF13876">
    <property type="entry name" value="Phage_gp49_66"/>
    <property type="match status" value="1"/>
</dbReference>
<dbReference type="EMBL" id="DVML01000041">
    <property type="protein sequence ID" value="HIU23302.1"/>
    <property type="molecule type" value="Genomic_DNA"/>
</dbReference>
<reference evidence="1" key="1">
    <citation type="submission" date="2020-10" db="EMBL/GenBank/DDBJ databases">
        <authorList>
            <person name="Gilroy R."/>
        </authorList>
    </citation>
    <scope>NUCLEOTIDE SEQUENCE</scope>
    <source>
        <strain evidence="1">CHK197-8231</strain>
    </source>
</reference>
<proteinExistence type="predicted"/>
<sequence>MKNSVTKETIDNILSKTLIKVEKYGDKTTVLMATLPNGFVIVEHSSCVDPANFDMKLGEQICIERLVNKIWELEGYKLQSKIYENEVTSESI</sequence>
<accession>A0A9D1L4Q3</accession>
<dbReference type="InterPro" id="IPR025915">
    <property type="entry name" value="Phage_gp49_66"/>
</dbReference>
<reference evidence="1" key="2">
    <citation type="journal article" date="2021" name="PeerJ">
        <title>Extensive microbial diversity within the chicken gut microbiome revealed by metagenomics and culture.</title>
        <authorList>
            <person name="Gilroy R."/>
            <person name="Ravi A."/>
            <person name="Getino M."/>
            <person name="Pursley I."/>
            <person name="Horton D.L."/>
            <person name="Alikhan N.F."/>
            <person name="Baker D."/>
            <person name="Gharbi K."/>
            <person name="Hall N."/>
            <person name="Watson M."/>
            <person name="Adriaenssens E.M."/>
            <person name="Foster-Nyarko E."/>
            <person name="Jarju S."/>
            <person name="Secka A."/>
            <person name="Antonio M."/>
            <person name="Oren A."/>
            <person name="Chaudhuri R.R."/>
            <person name="La Ragione R."/>
            <person name="Hildebrand F."/>
            <person name="Pallen M.J."/>
        </authorList>
    </citation>
    <scope>NUCLEOTIDE SEQUENCE</scope>
    <source>
        <strain evidence="1">CHK197-8231</strain>
    </source>
</reference>
<dbReference type="AlphaFoldDB" id="A0A9D1L4Q3"/>